<evidence type="ECO:0000313" key="10">
    <source>
        <dbReference type="Ensembl" id="ENSACAP00000018190.2"/>
    </source>
</evidence>
<evidence type="ECO:0000256" key="3">
    <source>
        <dbReference type="ARBA" id="ARBA00022475"/>
    </source>
</evidence>
<keyword evidence="4" id="KW-0964">Secreted</keyword>
<feature type="domain" description="UPAR/Ly6" evidence="9">
    <location>
        <begin position="39"/>
        <end position="126"/>
    </location>
</feature>
<dbReference type="InterPro" id="IPR045860">
    <property type="entry name" value="Snake_toxin-like_sf"/>
</dbReference>
<evidence type="ECO:0000256" key="8">
    <source>
        <dbReference type="ARBA" id="ARBA00023180"/>
    </source>
</evidence>
<dbReference type="Proteomes" id="UP000001646">
    <property type="component" value="Unplaced"/>
</dbReference>
<dbReference type="GO" id="GO:0005886">
    <property type="term" value="C:plasma membrane"/>
    <property type="evidence" value="ECO:0007669"/>
    <property type="project" value="UniProtKB-SubCell"/>
</dbReference>
<dbReference type="SMART" id="SM00134">
    <property type="entry name" value="LU"/>
    <property type="match status" value="1"/>
</dbReference>
<dbReference type="eggNOG" id="ENOG502T16N">
    <property type="taxonomic scope" value="Eukaryota"/>
</dbReference>
<name>H9GQH3_ANOCA</name>
<dbReference type="InterPro" id="IPR035076">
    <property type="entry name" value="Toxin/TOLIP"/>
</dbReference>
<reference evidence="10" key="2">
    <citation type="submission" date="2025-08" db="UniProtKB">
        <authorList>
            <consortium name="Ensembl"/>
        </authorList>
    </citation>
    <scope>IDENTIFICATION</scope>
</reference>
<evidence type="ECO:0000256" key="1">
    <source>
        <dbReference type="ARBA" id="ARBA00004236"/>
    </source>
</evidence>
<comment type="subcellular location">
    <subcellularLocation>
        <location evidence="1">Cell membrane</location>
    </subcellularLocation>
    <subcellularLocation>
        <location evidence="2">Secreted</location>
    </subcellularLocation>
</comment>
<dbReference type="Bgee" id="ENSACAG00000023700">
    <property type="expression patterns" value="Expressed in lung and 13 other cell types or tissues"/>
</dbReference>
<dbReference type="CDD" id="cd23543">
    <property type="entry name" value="TFP_LU_ECD_Ly6E"/>
    <property type="match status" value="1"/>
</dbReference>
<dbReference type="GeneTree" id="ENSGT00940000153378"/>
<dbReference type="InterPro" id="IPR051110">
    <property type="entry name" value="Ly-6/neurotoxin-like_GPI-ap"/>
</dbReference>
<dbReference type="AlphaFoldDB" id="H9GQH3"/>
<keyword evidence="11" id="KW-1185">Reference proteome</keyword>
<dbReference type="PANTHER" id="PTHR16983">
    <property type="entry name" value="UPAR/LY6 DOMAIN-CONTAINING PROTEIN"/>
    <property type="match status" value="1"/>
</dbReference>
<dbReference type="Gene3D" id="2.10.60.10">
    <property type="entry name" value="CD59"/>
    <property type="match status" value="1"/>
</dbReference>
<accession>H9GQH3</accession>
<keyword evidence="5" id="KW-0732">Signal</keyword>
<evidence type="ECO:0000256" key="4">
    <source>
        <dbReference type="ARBA" id="ARBA00022525"/>
    </source>
</evidence>
<reference evidence="10" key="3">
    <citation type="submission" date="2025-09" db="UniProtKB">
        <authorList>
            <consortium name="Ensembl"/>
        </authorList>
    </citation>
    <scope>IDENTIFICATION</scope>
</reference>
<protein>
    <recommendedName>
        <fullName evidence="9">UPAR/Ly6 domain-containing protein</fullName>
    </recommendedName>
</protein>
<organism evidence="10 11">
    <name type="scientific">Anolis carolinensis</name>
    <name type="common">Green anole</name>
    <name type="synonym">American chameleon</name>
    <dbReference type="NCBI Taxonomy" id="28377"/>
    <lineage>
        <taxon>Eukaryota</taxon>
        <taxon>Metazoa</taxon>
        <taxon>Chordata</taxon>
        <taxon>Craniata</taxon>
        <taxon>Vertebrata</taxon>
        <taxon>Euteleostomi</taxon>
        <taxon>Lepidosauria</taxon>
        <taxon>Squamata</taxon>
        <taxon>Bifurcata</taxon>
        <taxon>Unidentata</taxon>
        <taxon>Episquamata</taxon>
        <taxon>Toxicofera</taxon>
        <taxon>Iguania</taxon>
        <taxon>Dactyloidae</taxon>
        <taxon>Anolis</taxon>
    </lineage>
</organism>
<proteinExistence type="predicted"/>
<reference evidence="10" key="1">
    <citation type="submission" date="2009-12" db="EMBL/GenBank/DDBJ databases">
        <title>The Genome Sequence of Anolis carolinensis (Green Anole Lizard).</title>
        <authorList>
            <consortium name="The Genome Sequencing Platform"/>
            <person name="Di Palma F."/>
            <person name="Alfoldi J."/>
            <person name="Heiman D."/>
            <person name="Young S."/>
            <person name="Grabherr M."/>
            <person name="Johnson J."/>
            <person name="Lander E.S."/>
            <person name="Lindblad-Toh K."/>
        </authorList>
    </citation>
    <scope>NUCLEOTIDE SEQUENCE [LARGE SCALE GENOMIC DNA]</scope>
    <source>
        <strain evidence="10">JBL SC #1</strain>
    </source>
</reference>
<evidence type="ECO:0000256" key="5">
    <source>
        <dbReference type="ARBA" id="ARBA00022729"/>
    </source>
</evidence>
<keyword evidence="7" id="KW-1015">Disulfide bond</keyword>
<dbReference type="Ensembl" id="ENSACAT00000026905.2">
    <property type="protein sequence ID" value="ENSACAP00000018190.2"/>
    <property type="gene ID" value="ENSACAG00000023700.2"/>
</dbReference>
<evidence type="ECO:0000256" key="6">
    <source>
        <dbReference type="ARBA" id="ARBA00023136"/>
    </source>
</evidence>
<dbReference type="SUPFAM" id="SSF57302">
    <property type="entry name" value="Snake toxin-like"/>
    <property type="match status" value="1"/>
</dbReference>
<dbReference type="HOGENOM" id="CLU_2967041_0_0_1"/>
<dbReference type="PANTHER" id="PTHR16983:SF30">
    <property type="entry name" value="LYMPHOCYTE ANTIGEN 6 COMPLEX, LOCUS E-RELATED"/>
    <property type="match status" value="1"/>
</dbReference>
<evidence type="ECO:0000259" key="9">
    <source>
        <dbReference type="SMART" id="SM00134"/>
    </source>
</evidence>
<dbReference type="FunFam" id="2.10.60.10:FF:000003">
    <property type="entry name" value="lymphocyte antigen 6E isoform X1"/>
    <property type="match status" value="1"/>
</dbReference>
<dbReference type="Pfam" id="PF00087">
    <property type="entry name" value="Toxin_TOLIP"/>
    <property type="match status" value="1"/>
</dbReference>
<dbReference type="GO" id="GO:0005576">
    <property type="term" value="C:extracellular region"/>
    <property type="evidence" value="ECO:0007669"/>
    <property type="project" value="UniProtKB-SubCell"/>
</dbReference>
<evidence type="ECO:0000313" key="11">
    <source>
        <dbReference type="Proteomes" id="UP000001646"/>
    </source>
</evidence>
<evidence type="ECO:0000256" key="7">
    <source>
        <dbReference type="ARBA" id="ARBA00023157"/>
    </source>
</evidence>
<evidence type="ECO:0000256" key="2">
    <source>
        <dbReference type="ARBA" id="ARBA00004613"/>
    </source>
</evidence>
<sequence>MGNACVSRSYFSKRLDYLFMYLQYLYSALLSHPEGDSGRITMNIYMSNWGCWRWQFCSSDDNYCATTYIGGGIGNFMPISISKGCVPVCPQAGINIGIAAASVKCCSSFLCNISGASSVQANHLVLAAGILASFLYLFGQRL</sequence>
<keyword evidence="8" id="KW-0325">Glycoprotein</keyword>
<keyword evidence="3" id="KW-1003">Cell membrane</keyword>
<dbReference type="InParanoid" id="H9GQH3"/>
<dbReference type="InterPro" id="IPR016054">
    <property type="entry name" value="LY6_UPA_recep-like"/>
</dbReference>
<keyword evidence="6" id="KW-0472">Membrane</keyword>